<dbReference type="Pfam" id="PF11716">
    <property type="entry name" value="MDMPI_N"/>
    <property type="match status" value="1"/>
</dbReference>
<evidence type="ECO:0000313" key="3">
    <source>
        <dbReference type="Proteomes" id="UP000267536"/>
    </source>
</evidence>
<organism evidence="2 3">
    <name type="scientific">Gordonia oryzae</name>
    <dbReference type="NCBI Taxonomy" id="2487349"/>
    <lineage>
        <taxon>Bacteria</taxon>
        <taxon>Bacillati</taxon>
        <taxon>Actinomycetota</taxon>
        <taxon>Actinomycetes</taxon>
        <taxon>Mycobacteriales</taxon>
        <taxon>Gordoniaceae</taxon>
        <taxon>Gordonia</taxon>
    </lineage>
</organism>
<comment type="caution">
    <text evidence="2">The sequence shown here is derived from an EMBL/GenBank/DDBJ whole genome shotgun (WGS) entry which is preliminary data.</text>
</comment>
<protein>
    <recommendedName>
        <fullName evidence="1">Mycothiol-dependent maleylpyruvate isomerase metal-binding domain-containing protein</fullName>
    </recommendedName>
</protein>
<evidence type="ECO:0000259" key="1">
    <source>
        <dbReference type="Pfam" id="PF11716"/>
    </source>
</evidence>
<name>A0A3N4HFZ6_9ACTN</name>
<dbReference type="Proteomes" id="UP000267536">
    <property type="component" value="Unassembled WGS sequence"/>
</dbReference>
<dbReference type="EMBL" id="RKMH01000002">
    <property type="protein sequence ID" value="RPA65874.1"/>
    <property type="molecule type" value="Genomic_DNA"/>
</dbReference>
<dbReference type="SUPFAM" id="SSF55718">
    <property type="entry name" value="SCP-like"/>
    <property type="match status" value="1"/>
</dbReference>
<reference evidence="2 3" key="1">
    <citation type="submission" date="2018-11" db="EMBL/GenBank/DDBJ databases">
        <title>Draft genome sequence of Gordonia sp. RS15-1S isolated from rice stems.</title>
        <authorList>
            <person name="Muangham S."/>
        </authorList>
    </citation>
    <scope>NUCLEOTIDE SEQUENCE [LARGE SCALE GENOMIC DNA]</scope>
    <source>
        <strain evidence="2 3">RS15-1S</strain>
    </source>
</reference>
<accession>A0A3N4HFZ6</accession>
<dbReference type="SUPFAM" id="SSF109854">
    <property type="entry name" value="DinB/YfiT-like putative metalloenzymes"/>
    <property type="match status" value="1"/>
</dbReference>
<evidence type="ECO:0000313" key="2">
    <source>
        <dbReference type="EMBL" id="RPA65874.1"/>
    </source>
</evidence>
<dbReference type="AlphaFoldDB" id="A0A3N4HFZ6"/>
<dbReference type="GO" id="GO:0046872">
    <property type="term" value="F:metal ion binding"/>
    <property type="evidence" value="ECO:0007669"/>
    <property type="project" value="InterPro"/>
</dbReference>
<dbReference type="InterPro" id="IPR034660">
    <property type="entry name" value="DinB/YfiT-like"/>
</dbReference>
<proteinExistence type="predicted"/>
<keyword evidence="3" id="KW-1185">Reference proteome</keyword>
<dbReference type="InterPro" id="IPR036527">
    <property type="entry name" value="SCP2_sterol-bd_dom_sf"/>
</dbReference>
<dbReference type="InterPro" id="IPR024344">
    <property type="entry name" value="MDMPI_metal-binding"/>
</dbReference>
<dbReference type="OrthoDB" id="3669840at2"/>
<sequence>MGVSMPGTISRFDYIDAARTMAERFAGLARGVDTQDARVTSGRGWSLVDCVGHVACEPSRYLDLVHGKDEWPCHPSFLTDIYAKQIANLPTRDTRTLSERFLTDLDELLDTVSHFGARVPMMRIGGTHRVRSDTALGILIGEMAVRGRDIARAVGEQWDIDPAIAPLVTRGGHQLLRPWADSYHCCGHNATYNIRIRHTSERIIYRFVDGRLEIDPTDPPHPDVFISVDAETVVLAAHGRFSLGSALLGGRALAWGAKPWLALGLSRRLAAARSHTMTF</sequence>
<feature type="domain" description="Mycothiol-dependent maleylpyruvate isomerase metal-binding" evidence="1">
    <location>
        <begin position="19"/>
        <end position="151"/>
    </location>
</feature>
<gene>
    <name evidence="2" type="ORF">EF294_03845</name>
</gene>